<feature type="domain" description="MULE transposase" evidence="2">
    <location>
        <begin position="190"/>
        <end position="243"/>
    </location>
</feature>
<dbReference type="PANTHER" id="PTHR31973">
    <property type="entry name" value="POLYPROTEIN, PUTATIVE-RELATED"/>
    <property type="match status" value="1"/>
</dbReference>
<proteinExistence type="predicted"/>
<evidence type="ECO:0000259" key="2">
    <source>
        <dbReference type="Pfam" id="PF10551"/>
    </source>
</evidence>
<dbReference type="Pfam" id="PF10551">
    <property type="entry name" value="MULE"/>
    <property type="match status" value="1"/>
</dbReference>
<dbReference type="InterPro" id="IPR018289">
    <property type="entry name" value="MULE_transposase_dom"/>
</dbReference>
<sequence length="477" mass="54488">MAEAPKVVDAVDEDPVEVAPTVRQVTGLADEGEEMEAVVNRMDLEDRDYMALSEDEGSDDEDDVDQQVVPSNWNIYQFENLVVNESPRVPWEYDQSEVRLGAMYKCKEVVQDTVKFWALLVRRTFKVVKSTPRFYDVKYGIQGCPWRVHAFQPKWATYWKCSIVVSHTCVISESVQSHRNLSSGFIANLMYNGTFLTGKYKGQILTAIATDGNNQVLPVAFAFVESENTDSWLWFLKNSRWCMRHLGANFYKQFRNKDLMNMFKQLCNQNQQRKFEALQKILKERTKTHRRKAERRVTPSADQAPEAFSQLPTDAPRLTRRTGAQAILCGTTNYFVDRSNNASLAMANDRIIMITKYMGEKSKKGEMHPAFKMGTREVRFEIMCRDKGRRGTNRERITHECMLRCGSCTCTCNMPLLLHRLCSHVIATCSTVARIPVGTQKCNSGPSVYNALVQDHASAHSGNINEISFPYTKITNE</sequence>
<dbReference type="AlphaFoldDB" id="D3IVK3"/>
<protein>
    <submittedName>
        <fullName evidence="3">Putative transposon protein</fullName>
    </submittedName>
</protein>
<dbReference type="EMBL" id="GQ252858">
    <property type="protein sequence ID" value="ADB85343.1"/>
    <property type="molecule type" value="Genomic_DNA"/>
</dbReference>
<evidence type="ECO:0000313" key="3">
    <source>
        <dbReference type="EMBL" id="ADB85343.1"/>
    </source>
</evidence>
<organism evidence="3">
    <name type="scientific">Phyllostachys edulis</name>
    <name type="common">Tortoise shell bamboo</name>
    <name type="synonym">Bambusa edulis</name>
    <dbReference type="NCBI Taxonomy" id="38705"/>
    <lineage>
        <taxon>Eukaryota</taxon>
        <taxon>Viridiplantae</taxon>
        <taxon>Streptophyta</taxon>
        <taxon>Embryophyta</taxon>
        <taxon>Tracheophyta</taxon>
        <taxon>Spermatophyta</taxon>
        <taxon>Magnoliopsida</taxon>
        <taxon>Liliopsida</taxon>
        <taxon>Poales</taxon>
        <taxon>Poaceae</taxon>
        <taxon>BOP clade</taxon>
        <taxon>Bambusoideae</taxon>
        <taxon>Arundinarodae</taxon>
        <taxon>Arundinarieae</taxon>
        <taxon>Arundinariinae</taxon>
        <taxon>Phyllostachys</taxon>
    </lineage>
</organism>
<feature type="region of interest" description="Disordered" evidence="1">
    <location>
        <begin position="286"/>
        <end position="315"/>
    </location>
</feature>
<reference evidence="3" key="1">
    <citation type="journal article" date="2010" name="J. Integr. Plant Biol.">
        <title>Insights into the bamboo genome: syntenic relationships to rice and sorghum.</title>
        <authorList>
            <person name="Gui Y.J."/>
            <person name="Zhou Y."/>
            <person name="Wang Y."/>
            <person name="Wang S."/>
            <person name="Wang S.Y."/>
            <person name="Hu Y."/>
            <person name="Bo S.P."/>
            <person name="Chen H."/>
            <person name="Zhou C.P."/>
            <person name="Ma N.X."/>
            <person name="Zhang T.Z."/>
            <person name="Fan L.J."/>
        </authorList>
    </citation>
    <scope>NUCLEOTIDE SEQUENCE</scope>
    <source>
        <tissue evidence="3">Shoot</tissue>
    </source>
</reference>
<name>D3IVK3_PHYED</name>
<evidence type="ECO:0000256" key="1">
    <source>
        <dbReference type="SAM" id="MobiDB-lite"/>
    </source>
</evidence>
<dbReference type="PANTHER" id="PTHR31973:SF195">
    <property type="entry name" value="MUDR FAMILY TRANSPOSASE"/>
    <property type="match status" value="1"/>
</dbReference>
<accession>D3IVK3</accession>